<keyword evidence="6" id="KW-1185">Reference proteome</keyword>
<dbReference type="InterPro" id="IPR052982">
    <property type="entry name" value="SRP1/TIP1-like"/>
</dbReference>
<dbReference type="InterPro" id="IPR018466">
    <property type="entry name" value="Kre9/Knh1-like_N"/>
</dbReference>
<evidence type="ECO:0000313" key="5">
    <source>
        <dbReference type="EMBL" id="RKP12867.1"/>
    </source>
</evidence>
<protein>
    <recommendedName>
        <fullName evidence="4">Yeast cell wall synthesis Kre9/Knh1-like N-terminal domain-containing protein</fullName>
    </recommendedName>
</protein>
<dbReference type="AlphaFoldDB" id="A0A4P9Y221"/>
<organism evidence="5 6">
    <name type="scientific">Piptocephalis cylindrospora</name>
    <dbReference type="NCBI Taxonomy" id="1907219"/>
    <lineage>
        <taxon>Eukaryota</taxon>
        <taxon>Fungi</taxon>
        <taxon>Fungi incertae sedis</taxon>
        <taxon>Zoopagomycota</taxon>
        <taxon>Zoopagomycotina</taxon>
        <taxon>Zoopagomycetes</taxon>
        <taxon>Zoopagales</taxon>
        <taxon>Piptocephalidaceae</taxon>
        <taxon>Piptocephalis</taxon>
    </lineage>
</organism>
<feature type="signal peptide" evidence="3">
    <location>
        <begin position="1"/>
        <end position="21"/>
    </location>
</feature>
<feature type="compositionally biased region" description="Polar residues" evidence="2">
    <location>
        <begin position="156"/>
        <end position="166"/>
    </location>
</feature>
<accession>A0A4P9Y221</accession>
<evidence type="ECO:0000256" key="3">
    <source>
        <dbReference type="SAM" id="SignalP"/>
    </source>
</evidence>
<dbReference type="PANTHER" id="PTHR40633:SF1">
    <property type="entry name" value="GPI ANCHORED SERINE-THREONINE RICH PROTEIN (AFU_ORTHOLOGUE AFUA_1G03630)"/>
    <property type="match status" value="1"/>
</dbReference>
<evidence type="ECO:0000256" key="1">
    <source>
        <dbReference type="ARBA" id="ARBA00022729"/>
    </source>
</evidence>
<proteinExistence type="predicted"/>
<evidence type="ECO:0000256" key="2">
    <source>
        <dbReference type="SAM" id="MobiDB-lite"/>
    </source>
</evidence>
<feature type="compositionally biased region" description="Low complexity" evidence="2">
    <location>
        <begin position="123"/>
        <end position="155"/>
    </location>
</feature>
<dbReference type="Proteomes" id="UP000267251">
    <property type="component" value="Unassembled WGS sequence"/>
</dbReference>
<keyword evidence="1 3" id="KW-0732">Signal</keyword>
<feature type="domain" description="Yeast cell wall synthesis Kre9/Knh1-like N-terminal" evidence="4">
    <location>
        <begin position="28"/>
        <end position="107"/>
    </location>
</feature>
<evidence type="ECO:0000259" key="4">
    <source>
        <dbReference type="Pfam" id="PF10342"/>
    </source>
</evidence>
<dbReference type="Pfam" id="PF10342">
    <property type="entry name" value="Kre9_KNH"/>
    <property type="match status" value="1"/>
</dbReference>
<feature type="chain" id="PRO_5020434857" description="Yeast cell wall synthesis Kre9/Knh1-like N-terminal domain-containing protein" evidence="3">
    <location>
        <begin position="22"/>
        <end position="188"/>
    </location>
</feature>
<gene>
    <name evidence="5" type="ORF">BJ684DRAFT_20612</name>
</gene>
<evidence type="ECO:0000313" key="6">
    <source>
        <dbReference type="Proteomes" id="UP000267251"/>
    </source>
</evidence>
<dbReference type="OrthoDB" id="2424799at2759"/>
<name>A0A4P9Y221_9FUNG</name>
<feature type="region of interest" description="Disordered" evidence="2">
    <location>
        <begin position="121"/>
        <end position="166"/>
    </location>
</feature>
<dbReference type="PANTHER" id="PTHR40633">
    <property type="entry name" value="MATRIX PROTEIN, PUTATIVE (AFU_ORTHOLOGUE AFUA_8G05410)-RELATED"/>
    <property type="match status" value="1"/>
</dbReference>
<reference evidence="6" key="1">
    <citation type="journal article" date="2018" name="Nat. Microbiol.">
        <title>Leveraging single-cell genomics to expand the fungal tree of life.</title>
        <authorList>
            <person name="Ahrendt S.R."/>
            <person name="Quandt C.A."/>
            <person name="Ciobanu D."/>
            <person name="Clum A."/>
            <person name="Salamov A."/>
            <person name="Andreopoulos B."/>
            <person name="Cheng J.F."/>
            <person name="Woyke T."/>
            <person name="Pelin A."/>
            <person name="Henrissat B."/>
            <person name="Reynolds N.K."/>
            <person name="Benny G.L."/>
            <person name="Smith M.E."/>
            <person name="James T.Y."/>
            <person name="Grigoriev I.V."/>
        </authorList>
    </citation>
    <scope>NUCLEOTIDE SEQUENCE [LARGE SCALE GENOMIC DNA]</scope>
</reference>
<sequence>MQFSVSAILACTLASVPAVLGAFTINSPVDATVWTVGKRETITWIPADGGFDSSATWPVSVMFGNHSALTMAGTVGQAKETDGTFSFTVPTSWGNSKDYAVRIGNPYSHYFTIQGSDKDAVVPTSTTSSSTTSSTPTSSSSSTPSSTSSSKPTSSDPQAAASNMSPQGVSAGSVVAFVPFALLALSWF</sequence>
<dbReference type="EMBL" id="KZ988179">
    <property type="protein sequence ID" value="RKP12867.1"/>
    <property type="molecule type" value="Genomic_DNA"/>
</dbReference>